<evidence type="ECO:0000313" key="5">
    <source>
        <dbReference type="Proteomes" id="UP000581769"/>
    </source>
</evidence>
<name>A0A840ISY7_9PSEU</name>
<evidence type="ECO:0000313" key="4">
    <source>
        <dbReference type="EMBL" id="MBB4684268.1"/>
    </source>
</evidence>
<reference evidence="4 5" key="1">
    <citation type="submission" date="2020-08" db="EMBL/GenBank/DDBJ databases">
        <title>Sequencing the genomes of 1000 actinobacteria strains.</title>
        <authorList>
            <person name="Klenk H.-P."/>
        </authorList>
    </citation>
    <scope>NUCLEOTIDE SEQUENCE [LARGE SCALE GENOMIC DNA]</scope>
    <source>
        <strain evidence="4 5">DSM 45859</strain>
    </source>
</reference>
<keyword evidence="1 4" id="KW-0489">Methyltransferase</keyword>
<dbReference type="RefSeq" id="WP_184779238.1">
    <property type="nucleotide sequence ID" value="NZ_JACHMG010000001.1"/>
</dbReference>
<proteinExistence type="predicted"/>
<feature type="domain" description="Methyltransferase" evidence="3">
    <location>
        <begin position="50"/>
        <end position="141"/>
    </location>
</feature>
<evidence type="ECO:0000256" key="2">
    <source>
        <dbReference type="ARBA" id="ARBA00022679"/>
    </source>
</evidence>
<dbReference type="GO" id="GO:0032259">
    <property type="term" value="P:methylation"/>
    <property type="evidence" value="ECO:0007669"/>
    <property type="project" value="UniProtKB-KW"/>
</dbReference>
<accession>A0A840ISY7</accession>
<dbReference type="Gene3D" id="3.40.50.150">
    <property type="entry name" value="Vaccinia Virus protein VP39"/>
    <property type="match status" value="1"/>
</dbReference>
<organism evidence="4 5">
    <name type="scientific">Amycolatopsis jiangsuensis</name>
    <dbReference type="NCBI Taxonomy" id="1181879"/>
    <lineage>
        <taxon>Bacteria</taxon>
        <taxon>Bacillati</taxon>
        <taxon>Actinomycetota</taxon>
        <taxon>Actinomycetes</taxon>
        <taxon>Pseudonocardiales</taxon>
        <taxon>Pseudonocardiaceae</taxon>
        <taxon>Amycolatopsis</taxon>
    </lineage>
</organism>
<keyword evidence="5" id="KW-1185">Reference proteome</keyword>
<evidence type="ECO:0000256" key="1">
    <source>
        <dbReference type="ARBA" id="ARBA00022603"/>
    </source>
</evidence>
<dbReference type="Proteomes" id="UP000581769">
    <property type="component" value="Unassembled WGS sequence"/>
</dbReference>
<sequence>MTGTDPARKGGAAELFDAIGAGYEEAFGRPPMVNAAVRDLIEVLPPGSRVLDLGSGTGRPVAADLAAAGHRVTGLDVSAEMVRIAREQVPDADFVHTDLRQWHSEPSSWDAVCAFFPFLQMPRADTEAALADIAGWLAPGGRLALVTVPSDVEDVPVEFLGHRIHVTSFSAGALLERVRAAGLVVTETRSETFAPDQPGAEAEEHLLISARKPG</sequence>
<protein>
    <submittedName>
        <fullName evidence="4">SAM-dependent methyltransferase</fullName>
    </submittedName>
</protein>
<dbReference type="CDD" id="cd02440">
    <property type="entry name" value="AdoMet_MTases"/>
    <property type="match status" value="1"/>
</dbReference>
<dbReference type="EMBL" id="JACHMG010000001">
    <property type="protein sequence ID" value="MBB4684268.1"/>
    <property type="molecule type" value="Genomic_DNA"/>
</dbReference>
<dbReference type="Pfam" id="PF13649">
    <property type="entry name" value="Methyltransf_25"/>
    <property type="match status" value="1"/>
</dbReference>
<gene>
    <name evidence="4" type="ORF">BJY18_001753</name>
</gene>
<dbReference type="PANTHER" id="PTHR43861">
    <property type="entry name" value="TRANS-ACONITATE 2-METHYLTRANSFERASE-RELATED"/>
    <property type="match status" value="1"/>
</dbReference>
<dbReference type="AlphaFoldDB" id="A0A840ISY7"/>
<keyword evidence="2 4" id="KW-0808">Transferase</keyword>
<comment type="caution">
    <text evidence="4">The sequence shown here is derived from an EMBL/GenBank/DDBJ whole genome shotgun (WGS) entry which is preliminary data.</text>
</comment>
<dbReference type="SUPFAM" id="SSF53335">
    <property type="entry name" value="S-adenosyl-L-methionine-dependent methyltransferases"/>
    <property type="match status" value="1"/>
</dbReference>
<dbReference type="PANTHER" id="PTHR43861:SF1">
    <property type="entry name" value="TRANS-ACONITATE 2-METHYLTRANSFERASE"/>
    <property type="match status" value="1"/>
</dbReference>
<dbReference type="GO" id="GO:0008168">
    <property type="term" value="F:methyltransferase activity"/>
    <property type="evidence" value="ECO:0007669"/>
    <property type="project" value="UniProtKB-KW"/>
</dbReference>
<dbReference type="InterPro" id="IPR041698">
    <property type="entry name" value="Methyltransf_25"/>
</dbReference>
<dbReference type="InterPro" id="IPR029063">
    <property type="entry name" value="SAM-dependent_MTases_sf"/>
</dbReference>
<evidence type="ECO:0000259" key="3">
    <source>
        <dbReference type="Pfam" id="PF13649"/>
    </source>
</evidence>